<dbReference type="FunFam" id="3.40.1160.10:FF:000002">
    <property type="entry name" value="Aspartokinase"/>
    <property type="match status" value="1"/>
</dbReference>
<evidence type="ECO:0000256" key="11">
    <source>
        <dbReference type="ARBA" id="ARBA00022915"/>
    </source>
</evidence>
<evidence type="ECO:0000256" key="5">
    <source>
        <dbReference type="ARBA" id="ARBA00010122"/>
    </source>
</evidence>
<keyword evidence="7 14" id="KW-0808">Transferase</keyword>
<keyword evidence="9 14" id="KW-0418">Kinase</keyword>
<dbReference type="PROSITE" id="PS00324">
    <property type="entry name" value="ASPARTOKINASE"/>
    <property type="match status" value="1"/>
</dbReference>
<dbReference type="Proteomes" id="UP000183557">
    <property type="component" value="Unassembled WGS sequence"/>
</dbReference>
<dbReference type="GO" id="GO:0019877">
    <property type="term" value="P:diaminopimelate biosynthetic process"/>
    <property type="evidence" value="ECO:0007669"/>
    <property type="project" value="UniProtKB-KW"/>
</dbReference>
<evidence type="ECO:0000256" key="13">
    <source>
        <dbReference type="ARBA" id="ARBA00047872"/>
    </source>
</evidence>
<dbReference type="PANTHER" id="PTHR21499">
    <property type="entry name" value="ASPARTATE KINASE"/>
    <property type="match status" value="1"/>
</dbReference>
<comment type="function">
    <text evidence="1">Catalyzes the phosphorylation of the beta-carboxyl group of aspartic acid with ATP to yield 4-phospho-L-aspartate, which is involved in the branched biosynthetic pathway leading to the biosynthesis of amino acids threonine, isoleucine and methionine.</text>
</comment>
<dbReference type="AlphaFoldDB" id="A0A1I3WRR4"/>
<dbReference type="GO" id="GO:0004072">
    <property type="term" value="F:aspartate kinase activity"/>
    <property type="evidence" value="ECO:0007669"/>
    <property type="project" value="UniProtKB-EC"/>
</dbReference>
<keyword evidence="18" id="KW-1185">Reference proteome</keyword>
<evidence type="ECO:0000256" key="14">
    <source>
        <dbReference type="RuleBase" id="RU003448"/>
    </source>
</evidence>
<dbReference type="GO" id="GO:0005524">
    <property type="term" value="F:ATP binding"/>
    <property type="evidence" value="ECO:0007669"/>
    <property type="project" value="UniProtKB-KW"/>
</dbReference>
<accession>A0A1I3WRR4</accession>
<keyword evidence="6 15" id="KW-0028">Amino-acid biosynthesis</keyword>
<evidence type="ECO:0000256" key="10">
    <source>
        <dbReference type="ARBA" id="ARBA00022840"/>
    </source>
</evidence>
<evidence type="ECO:0000256" key="2">
    <source>
        <dbReference type="ARBA" id="ARBA00004766"/>
    </source>
</evidence>
<evidence type="ECO:0000256" key="4">
    <source>
        <dbReference type="ARBA" id="ARBA00005139"/>
    </source>
</evidence>
<proteinExistence type="inferred from homology"/>
<dbReference type="EC" id="2.7.2.4" evidence="14"/>
<dbReference type="RefSeq" id="WP_075037022.1">
    <property type="nucleotide sequence ID" value="NZ_FOSB01000007.1"/>
</dbReference>
<protein>
    <recommendedName>
        <fullName evidence="14">Aspartokinase</fullName>
        <ecNumber evidence="14">2.7.2.4</ecNumber>
    </recommendedName>
</protein>
<dbReference type="CDD" id="cd04246">
    <property type="entry name" value="AAK_AK-DapG-like"/>
    <property type="match status" value="1"/>
</dbReference>
<keyword evidence="10" id="KW-0067">ATP-binding</keyword>
<evidence type="ECO:0000256" key="7">
    <source>
        <dbReference type="ARBA" id="ARBA00022679"/>
    </source>
</evidence>
<dbReference type="GO" id="GO:0009088">
    <property type="term" value="P:threonine biosynthetic process"/>
    <property type="evidence" value="ECO:0007669"/>
    <property type="project" value="UniProtKB-UniPathway"/>
</dbReference>
<dbReference type="UniPathway" id="UPA00034">
    <property type="reaction ID" value="UER00015"/>
</dbReference>
<dbReference type="EMBL" id="FOSB01000007">
    <property type="protein sequence ID" value="SFK09893.1"/>
    <property type="molecule type" value="Genomic_DNA"/>
</dbReference>
<name>A0A1I3WRR4_HALDA</name>
<dbReference type="UniPathway" id="UPA00051">
    <property type="reaction ID" value="UER00462"/>
</dbReference>
<dbReference type="OrthoDB" id="9799110at2"/>
<dbReference type="Gene3D" id="3.40.1160.10">
    <property type="entry name" value="Acetylglutamate kinase-like"/>
    <property type="match status" value="1"/>
</dbReference>
<comment type="pathway">
    <text evidence="3 15">Amino-acid biosynthesis; L-methionine biosynthesis via de novo pathway; L-homoserine from L-aspartate: step 1/3.</text>
</comment>
<dbReference type="NCBIfam" id="TIGR00657">
    <property type="entry name" value="asp_kinases"/>
    <property type="match status" value="1"/>
</dbReference>
<evidence type="ECO:0000313" key="18">
    <source>
        <dbReference type="Proteomes" id="UP000183557"/>
    </source>
</evidence>
<comment type="pathway">
    <text evidence="4 15">Amino-acid biosynthesis; L-threonine biosynthesis; L-threonine from L-aspartate: step 1/5.</text>
</comment>
<evidence type="ECO:0000256" key="1">
    <source>
        <dbReference type="ARBA" id="ARBA00003121"/>
    </source>
</evidence>
<reference evidence="18" key="1">
    <citation type="submission" date="2016-10" db="EMBL/GenBank/DDBJ databases">
        <authorList>
            <person name="Varghese N."/>
            <person name="Submissions S."/>
        </authorList>
    </citation>
    <scope>NUCLEOTIDE SEQUENCE [LARGE SCALE GENOMIC DNA]</scope>
    <source>
        <strain evidence="18">CGMCC 1.3704</strain>
    </source>
</reference>
<dbReference type="InterPro" id="IPR036393">
    <property type="entry name" value="AceGlu_kinase-like_sf"/>
</dbReference>
<keyword evidence="11" id="KW-0220">Diaminopimelate biosynthesis</keyword>
<sequence length="401" mass="43202">MAIIVQKYGGSSLKSTERINEIADRIIAEQKDGNQLVVVVSAMGDSTNRLLDLSYKVSSCLNGREKDLLLSTGEQVSSALTALALQEKGAEAIAMTGQQAGIEAEYVHGDARITTIHTSRIERALQSGKIVVVAGFQGCTTDGEICTLGRGGSDTTAVALAAALKAERCDIFTDVDGIYDADPRLIPHAKKHTAMDYDSMLAMAAMGAEVIHPRAVAHAKEYHFPLVVRSSFTDKGGTWIHDSRESSGRVAGLTYQQNLCHLHLTGRIKKEDVLSRIAGSGVIGTGPIPSETDGFILMMKEDDIDPTISHLENRKESLGIQTMQVITGRTAIHLVFANTEEKRKHEKLLKGKAVPLLEDTISINCHPSVWSVSLPEGKGVYTAQTIYDAVIGMSGKKVQHA</sequence>
<dbReference type="PANTHER" id="PTHR21499:SF68">
    <property type="entry name" value="ASPARTOKINASE 2"/>
    <property type="match status" value="1"/>
</dbReference>
<evidence type="ECO:0000256" key="15">
    <source>
        <dbReference type="RuleBase" id="RU004249"/>
    </source>
</evidence>
<keyword evidence="12" id="KW-0457">Lysine biosynthesis</keyword>
<evidence type="ECO:0000256" key="3">
    <source>
        <dbReference type="ARBA" id="ARBA00004986"/>
    </source>
</evidence>
<dbReference type="InterPro" id="IPR001341">
    <property type="entry name" value="Asp_kinase"/>
</dbReference>
<dbReference type="InterPro" id="IPR018042">
    <property type="entry name" value="Aspartate_kinase_CS"/>
</dbReference>
<evidence type="ECO:0000256" key="9">
    <source>
        <dbReference type="ARBA" id="ARBA00022777"/>
    </source>
</evidence>
<comment type="catalytic activity">
    <reaction evidence="13 14">
        <text>L-aspartate + ATP = 4-phospho-L-aspartate + ADP</text>
        <dbReference type="Rhea" id="RHEA:23776"/>
        <dbReference type="ChEBI" id="CHEBI:29991"/>
        <dbReference type="ChEBI" id="CHEBI:30616"/>
        <dbReference type="ChEBI" id="CHEBI:57535"/>
        <dbReference type="ChEBI" id="CHEBI:456216"/>
        <dbReference type="EC" id="2.7.2.4"/>
    </reaction>
</comment>
<dbReference type="InterPro" id="IPR001048">
    <property type="entry name" value="Asp/Glu/Uridylate_kinase"/>
</dbReference>
<evidence type="ECO:0000256" key="12">
    <source>
        <dbReference type="ARBA" id="ARBA00023154"/>
    </source>
</evidence>
<evidence type="ECO:0000256" key="6">
    <source>
        <dbReference type="ARBA" id="ARBA00022605"/>
    </source>
</evidence>
<gene>
    <name evidence="17" type="ORF">SAMN04487936_10796</name>
</gene>
<evidence type="ECO:0000259" key="16">
    <source>
        <dbReference type="Pfam" id="PF00696"/>
    </source>
</evidence>
<comment type="pathway">
    <text evidence="2 15">Amino-acid biosynthesis; L-lysine biosynthesis via DAP pathway; (S)-tetrahydrodipicolinate from L-aspartate: step 1/4.</text>
</comment>
<organism evidence="17 18">
    <name type="scientific">Halobacillus dabanensis</name>
    <dbReference type="NCBI Taxonomy" id="240302"/>
    <lineage>
        <taxon>Bacteria</taxon>
        <taxon>Bacillati</taxon>
        <taxon>Bacillota</taxon>
        <taxon>Bacilli</taxon>
        <taxon>Bacillales</taxon>
        <taxon>Bacillaceae</taxon>
        <taxon>Halobacillus</taxon>
    </lineage>
</organism>
<dbReference type="Pfam" id="PF00696">
    <property type="entry name" value="AA_kinase"/>
    <property type="match status" value="1"/>
</dbReference>
<dbReference type="UniPathway" id="UPA00050">
    <property type="reaction ID" value="UER00461"/>
</dbReference>
<dbReference type="SUPFAM" id="SSF53633">
    <property type="entry name" value="Carbamate kinase-like"/>
    <property type="match status" value="1"/>
</dbReference>
<evidence type="ECO:0000313" key="17">
    <source>
        <dbReference type="EMBL" id="SFK09893.1"/>
    </source>
</evidence>
<dbReference type="GO" id="GO:0005829">
    <property type="term" value="C:cytosol"/>
    <property type="evidence" value="ECO:0007669"/>
    <property type="project" value="TreeGrafter"/>
</dbReference>
<feature type="domain" description="Aspartate/glutamate/uridylate kinase" evidence="16">
    <location>
        <begin position="3"/>
        <end position="229"/>
    </location>
</feature>
<evidence type="ECO:0000256" key="8">
    <source>
        <dbReference type="ARBA" id="ARBA00022741"/>
    </source>
</evidence>
<dbReference type="GO" id="GO:0009090">
    <property type="term" value="P:homoserine biosynthetic process"/>
    <property type="evidence" value="ECO:0007669"/>
    <property type="project" value="TreeGrafter"/>
</dbReference>
<dbReference type="GO" id="GO:0009089">
    <property type="term" value="P:lysine biosynthetic process via diaminopimelate"/>
    <property type="evidence" value="ECO:0007669"/>
    <property type="project" value="UniProtKB-UniPathway"/>
</dbReference>
<keyword evidence="8" id="KW-0547">Nucleotide-binding</keyword>
<comment type="similarity">
    <text evidence="5 14">Belongs to the aspartokinase family.</text>
</comment>